<dbReference type="EMBL" id="MZGJ01000001">
    <property type="protein sequence ID" value="OQX51594.1"/>
    <property type="molecule type" value="Genomic_DNA"/>
</dbReference>
<organism evidence="1 2">
    <name type="scientific">candidate division CPR3 bacterium 4484_211</name>
    <dbReference type="NCBI Taxonomy" id="1968527"/>
    <lineage>
        <taxon>Bacteria</taxon>
        <taxon>Bacteria division CPR3</taxon>
    </lineage>
</organism>
<reference evidence="2" key="1">
    <citation type="submission" date="2017-03" db="EMBL/GenBank/DDBJ databases">
        <title>Novel pathways for hydrocarbon cycling and metabolic interdependencies in hydrothermal sediment communities.</title>
        <authorList>
            <person name="Dombrowski N."/>
            <person name="Seitz K."/>
            <person name="Teske A."/>
            <person name="Baker B."/>
        </authorList>
    </citation>
    <scope>NUCLEOTIDE SEQUENCE [LARGE SCALE GENOMIC DNA]</scope>
</reference>
<evidence type="ECO:0000313" key="2">
    <source>
        <dbReference type="Proteomes" id="UP000192520"/>
    </source>
</evidence>
<proteinExistence type="predicted"/>
<evidence type="ECO:0000313" key="1">
    <source>
        <dbReference type="EMBL" id="OQX51594.1"/>
    </source>
</evidence>
<gene>
    <name evidence="1" type="ORF">B5M47_00150</name>
</gene>
<comment type="caution">
    <text evidence="1">The sequence shown here is derived from an EMBL/GenBank/DDBJ whole genome shotgun (WGS) entry which is preliminary data.</text>
</comment>
<protein>
    <submittedName>
        <fullName evidence="1">Uncharacterized protein</fullName>
    </submittedName>
</protein>
<dbReference type="Proteomes" id="UP000192520">
    <property type="component" value="Unassembled WGS sequence"/>
</dbReference>
<dbReference type="STRING" id="1968527.B5M47_00150"/>
<name>A0A1W9NZN0_UNCC3</name>
<dbReference type="AlphaFoldDB" id="A0A1W9NZN0"/>
<accession>A0A1W9NZN0</accession>
<sequence length="68" mass="7899">MRKGITIPFKFTRIVLPKELPFESGTNLPRQDECTRLTFQLMLERTLPSYTIPQETIPIGYEDIDDSP</sequence>